<name>A0AA39QM77_9AGAR</name>
<evidence type="ECO:0000313" key="3">
    <source>
        <dbReference type="EMBL" id="KAK0504203.1"/>
    </source>
</evidence>
<dbReference type="PROSITE" id="PS00018">
    <property type="entry name" value="EF_HAND_1"/>
    <property type="match status" value="1"/>
</dbReference>
<feature type="coiled-coil region" evidence="1">
    <location>
        <begin position="163"/>
        <end position="190"/>
    </location>
</feature>
<dbReference type="InterPro" id="IPR018247">
    <property type="entry name" value="EF_Hand_1_Ca_BS"/>
</dbReference>
<reference evidence="3" key="1">
    <citation type="submission" date="2023-06" db="EMBL/GenBank/DDBJ databases">
        <authorList>
            <consortium name="Lawrence Berkeley National Laboratory"/>
            <person name="Ahrendt S."/>
            <person name="Sahu N."/>
            <person name="Indic B."/>
            <person name="Wong-Bajracharya J."/>
            <person name="Merenyi Z."/>
            <person name="Ke H.-M."/>
            <person name="Monk M."/>
            <person name="Kocsube S."/>
            <person name="Drula E."/>
            <person name="Lipzen A."/>
            <person name="Balint B."/>
            <person name="Henrissat B."/>
            <person name="Andreopoulos B."/>
            <person name="Martin F.M."/>
            <person name="Harder C.B."/>
            <person name="Rigling D."/>
            <person name="Ford K.L."/>
            <person name="Foster G.D."/>
            <person name="Pangilinan J."/>
            <person name="Papanicolaou A."/>
            <person name="Barry K."/>
            <person name="LaButti K."/>
            <person name="Viragh M."/>
            <person name="Koriabine M."/>
            <person name="Yan M."/>
            <person name="Riley R."/>
            <person name="Champramary S."/>
            <person name="Plett K.L."/>
            <person name="Tsai I.J."/>
            <person name="Slot J."/>
            <person name="Sipos G."/>
            <person name="Plett J."/>
            <person name="Nagy L.G."/>
            <person name="Grigoriev I.V."/>
        </authorList>
    </citation>
    <scope>NUCLEOTIDE SEQUENCE</scope>
    <source>
        <strain evidence="3">HWK02</strain>
    </source>
</reference>
<organism evidence="3 4">
    <name type="scientific">Armillaria luteobubalina</name>
    <dbReference type="NCBI Taxonomy" id="153913"/>
    <lineage>
        <taxon>Eukaryota</taxon>
        <taxon>Fungi</taxon>
        <taxon>Dikarya</taxon>
        <taxon>Basidiomycota</taxon>
        <taxon>Agaricomycotina</taxon>
        <taxon>Agaricomycetes</taxon>
        <taxon>Agaricomycetidae</taxon>
        <taxon>Agaricales</taxon>
        <taxon>Marasmiineae</taxon>
        <taxon>Physalacriaceae</taxon>
        <taxon>Armillaria</taxon>
    </lineage>
</organism>
<dbReference type="Proteomes" id="UP001175228">
    <property type="component" value="Unassembled WGS sequence"/>
</dbReference>
<feature type="region of interest" description="Disordered" evidence="2">
    <location>
        <begin position="1"/>
        <end position="25"/>
    </location>
</feature>
<accession>A0AA39QM77</accession>
<proteinExistence type="predicted"/>
<evidence type="ECO:0008006" key="5">
    <source>
        <dbReference type="Google" id="ProtNLM"/>
    </source>
</evidence>
<evidence type="ECO:0000256" key="1">
    <source>
        <dbReference type="SAM" id="Coils"/>
    </source>
</evidence>
<keyword evidence="1" id="KW-0175">Coiled coil</keyword>
<protein>
    <recommendedName>
        <fullName evidence="5">EF-hand domain-containing protein</fullName>
    </recommendedName>
</protein>
<keyword evidence="4" id="KW-1185">Reference proteome</keyword>
<dbReference type="EMBL" id="JAUEPU010000003">
    <property type="protein sequence ID" value="KAK0504203.1"/>
    <property type="molecule type" value="Genomic_DNA"/>
</dbReference>
<comment type="caution">
    <text evidence="3">The sequence shown here is derived from an EMBL/GenBank/DDBJ whole genome shotgun (WGS) entry which is preliminary data.</text>
</comment>
<gene>
    <name evidence="3" type="ORF">EDD18DRAFT_1412301</name>
</gene>
<evidence type="ECO:0000256" key="2">
    <source>
        <dbReference type="SAM" id="MobiDB-lite"/>
    </source>
</evidence>
<sequence length="706" mass="81667">MENSSTDLECGEHSPGPDSKDVSETPKIANMVLDGLELLTEIHPAIGAIEAKRRENDKKVHILRLHMRDLMIAIFQLRRLKDPKDAGPGDLTINDRIGDLMKKIAQDIQDAGSVCELYLKKSTISKIMKSIQHQGVFAHHIEKLLKDREDLDRALQIHTGVVVDSVDAKVDNLSAQLEKLFRMLETSRERDVQIFIKDQGGAENCIEHTDLLRLLIQKSGKGYDDILGPQFESSKPESETMEKVRKELRRDWKEDVEKAFEKYMKSFGNKLELQDRELKRQGQQLQEIGNTMRMGHVQILNAMKSGAHDRIVDHDFKKLWEGMAWNRSVKAKYLVIALHDYFIEKLRPIGRPDEPIPAEYENDRWTLAYLNSPHLQPLLEAIDDDATGFITIREINTFVESKPKEWTLLQWIAYWAEGWKISIHQYKNAIYMLIAAMYKTYPRVLPANRYAIITYLQHETIFQIDRLLQSTHDLSPNVSKSTELLRLTQEFKEVERQRLQDNLKAVQYNIDAEHTVSLLTGPGHIERSNKDMKAWHQSNVDVEEKLKNFAFGMFRLYYDSPEKDLSNNRIAKYIHKQSIFDGNTGPPEVSPNNLVYDSPRSPFPGGASEDPIQGQWAGHIYDGTHRSRSGLIQLSIKSSPEGILTGEAVTWWLTMKISGNIMENNQVKIRLDFDHFYSEKIARRRRRILVLRKLQEMQKKTRIKIR</sequence>
<dbReference type="AlphaFoldDB" id="A0AA39QM77"/>
<evidence type="ECO:0000313" key="4">
    <source>
        <dbReference type="Proteomes" id="UP001175228"/>
    </source>
</evidence>